<organism evidence="1">
    <name type="scientific">marine metagenome</name>
    <dbReference type="NCBI Taxonomy" id="408172"/>
    <lineage>
        <taxon>unclassified sequences</taxon>
        <taxon>metagenomes</taxon>
        <taxon>ecological metagenomes</taxon>
    </lineage>
</organism>
<accession>A0A382P638</accession>
<dbReference type="EMBL" id="UINC01104709">
    <property type="protein sequence ID" value="SVC68075.1"/>
    <property type="molecule type" value="Genomic_DNA"/>
</dbReference>
<name>A0A382P638_9ZZZZ</name>
<reference evidence="1" key="1">
    <citation type="submission" date="2018-05" db="EMBL/GenBank/DDBJ databases">
        <authorList>
            <person name="Lanie J.A."/>
            <person name="Ng W.-L."/>
            <person name="Kazmierczak K.M."/>
            <person name="Andrzejewski T.M."/>
            <person name="Davidsen T.M."/>
            <person name="Wayne K.J."/>
            <person name="Tettelin H."/>
            <person name="Glass J.I."/>
            <person name="Rusch D."/>
            <person name="Podicherti R."/>
            <person name="Tsui H.-C.T."/>
            <person name="Winkler M.E."/>
        </authorList>
    </citation>
    <scope>NUCLEOTIDE SEQUENCE</scope>
</reference>
<sequence>MAKSWVEKRDTNKESQVKINDKKFADIPAGTRMLIPTPKIVDDFVKTIPNGSFMNTKDLRNKLAIQYDAEMTCPLVTGIFLRIISEAAYEEYQLDRNIEEITPFWRVVDPDSKLANKLTFGTGFLIQNQANENINF</sequence>
<dbReference type="AlphaFoldDB" id="A0A382P638"/>
<protein>
    <submittedName>
        <fullName evidence="1">Uncharacterized protein</fullName>
    </submittedName>
</protein>
<gene>
    <name evidence="1" type="ORF">METZ01_LOCUS320929</name>
</gene>
<evidence type="ECO:0000313" key="1">
    <source>
        <dbReference type="EMBL" id="SVC68075.1"/>
    </source>
</evidence>
<proteinExistence type="predicted"/>